<comment type="caution">
    <text evidence="2">The sequence shown here is derived from an EMBL/GenBank/DDBJ whole genome shotgun (WGS) entry which is preliminary data.</text>
</comment>
<organism evidence="2 3">
    <name type="scientific">Didymella rabiei</name>
    <name type="common">Chickpea ascochyta blight fungus</name>
    <name type="synonym">Mycosphaerella rabiei</name>
    <dbReference type="NCBI Taxonomy" id="5454"/>
    <lineage>
        <taxon>Eukaryota</taxon>
        <taxon>Fungi</taxon>
        <taxon>Dikarya</taxon>
        <taxon>Ascomycota</taxon>
        <taxon>Pezizomycotina</taxon>
        <taxon>Dothideomycetes</taxon>
        <taxon>Pleosporomycetidae</taxon>
        <taxon>Pleosporales</taxon>
        <taxon>Pleosporineae</taxon>
        <taxon>Didymellaceae</taxon>
        <taxon>Ascochyta</taxon>
    </lineage>
</organism>
<gene>
    <name evidence="2" type="ORF">ST47_g1453</name>
</gene>
<protein>
    <submittedName>
        <fullName evidence="2">Uncharacterized protein</fullName>
    </submittedName>
</protein>
<dbReference type="AlphaFoldDB" id="A0A163L0N9"/>
<sequence length="178" mass="19461">MVNWTAEKDQTILKGIFKFHTIKNSKPLLDFLAREIGEGPGCTAKAVSHRLTSFRNGGKALDKGKTAVQGSPFTPKAAAATPKTPSTSKASASLGCSKTSAKKFVEDRSVTDEDISEDDMPVSPSAGRKRARASKTPRSYVESDAKSNDEDEFTPPTKRVKEEFKEDEEEEEEEEAFV</sequence>
<evidence type="ECO:0000256" key="1">
    <source>
        <dbReference type="SAM" id="MobiDB-lite"/>
    </source>
</evidence>
<accession>A0A163L0N9</accession>
<feature type="compositionally biased region" description="Acidic residues" evidence="1">
    <location>
        <begin position="165"/>
        <end position="178"/>
    </location>
</feature>
<keyword evidence="3" id="KW-1185">Reference proteome</keyword>
<evidence type="ECO:0000313" key="2">
    <source>
        <dbReference type="EMBL" id="KZM27406.1"/>
    </source>
</evidence>
<dbReference type="STRING" id="5454.A0A163L0N9"/>
<name>A0A163L0N9_DIDRA</name>
<proteinExistence type="predicted"/>
<dbReference type="Proteomes" id="UP000076837">
    <property type="component" value="Unassembled WGS sequence"/>
</dbReference>
<feature type="compositionally biased region" description="Low complexity" evidence="1">
    <location>
        <begin position="74"/>
        <end position="93"/>
    </location>
</feature>
<dbReference type="EMBL" id="JYNV01000066">
    <property type="protein sequence ID" value="KZM27406.1"/>
    <property type="molecule type" value="Genomic_DNA"/>
</dbReference>
<feature type="region of interest" description="Disordered" evidence="1">
    <location>
        <begin position="55"/>
        <end position="178"/>
    </location>
</feature>
<evidence type="ECO:0000313" key="3">
    <source>
        <dbReference type="Proteomes" id="UP000076837"/>
    </source>
</evidence>
<reference evidence="2 3" key="1">
    <citation type="journal article" date="2016" name="Sci. Rep.">
        <title>Draft genome sequencing and secretome analysis of fungal phytopathogen Ascochyta rabiei provides insight into the necrotrophic effector repertoire.</title>
        <authorList>
            <person name="Verma S."/>
            <person name="Gazara R.K."/>
            <person name="Nizam S."/>
            <person name="Parween S."/>
            <person name="Chattopadhyay D."/>
            <person name="Verma P.K."/>
        </authorList>
    </citation>
    <scope>NUCLEOTIDE SEQUENCE [LARGE SCALE GENOMIC DNA]</scope>
    <source>
        <strain evidence="2 3">ArDII</strain>
    </source>
</reference>